<gene>
    <name evidence="1" type="ORF">V1525DRAFT_386011</name>
</gene>
<accession>A0ACC3T7T6</accession>
<keyword evidence="2" id="KW-1185">Reference proteome</keyword>
<dbReference type="Proteomes" id="UP001433508">
    <property type="component" value="Unassembled WGS sequence"/>
</dbReference>
<comment type="caution">
    <text evidence="1">The sequence shown here is derived from an EMBL/GenBank/DDBJ whole genome shotgun (WGS) entry which is preliminary data.</text>
</comment>
<evidence type="ECO:0000313" key="1">
    <source>
        <dbReference type="EMBL" id="KAK9240003.1"/>
    </source>
</evidence>
<name>A0ACC3T7T6_LIPKO</name>
<sequence>MDVPALSQSTSFETITGRTRLTPDKVIEILGRRLVKVRRLPTVYDNYRKSFKRRVGEHGRFLSGETGFTRLSTEEREQYEPMPEELEEAEEILRLEDLKDALYGIVDQLEDHFGVSAFMIASGPVKQRETVYFATPSARPFVEYDYNRMRDHCEDENNIFYRWNTFLHSKYSFFADAANGPLGIETGPSAATTTAVKVKPDTPVTTMRKVVRRLVEKVTDQITGRDFSEKTMDQFLHEHGFYLEFSDDWDFTRVKRAYETRSNPLCREVIKAVQDGKIRVVRY</sequence>
<reference evidence="2" key="1">
    <citation type="journal article" date="2024" name="Front. Bioeng. Biotechnol.">
        <title>Genome-scale model development and genomic sequencing of the oleaginous clade Lipomyces.</title>
        <authorList>
            <person name="Czajka J.J."/>
            <person name="Han Y."/>
            <person name="Kim J."/>
            <person name="Mondo S.J."/>
            <person name="Hofstad B.A."/>
            <person name="Robles A."/>
            <person name="Haridas S."/>
            <person name="Riley R."/>
            <person name="LaButti K."/>
            <person name="Pangilinan J."/>
            <person name="Andreopoulos W."/>
            <person name="Lipzen A."/>
            <person name="Yan J."/>
            <person name="Wang M."/>
            <person name="Ng V."/>
            <person name="Grigoriev I.V."/>
            <person name="Spatafora J.W."/>
            <person name="Magnuson J.K."/>
            <person name="Baker S.E."/>
            <person name="Pomraning K.R."/>
        </authorList>
    </citation>
    <scope>NUCLEOTIDE SEQUENCE [LARGE SCALE GENOMIC DNA]</scope>
    <source>
        <strain evidence="2">CBS 7786</strain>
    </source>
</reference>
<dbReference type="EMBL" id="MU971342">
    <property type="protein sequence ID" value="KAK9240003.1"/>
    <property type="molecule type" value="Genomic_DNA"/>
</dbReference>
<organism evidence="1 2">
    <name type="scientific">Lipomyces kononenkoae</name>
    <name type="common">Yeast</name>
    <dbReference type="NCBI Taxonomy" id="34357"/>
    <lineage>
        <taxon>Eukaryota</taxon>
        <taxon>Fungi</taxon>
        <taxon>Dikarya</taxon>
        <taxon>Ascomycota</taxon>
        <taxon>Saccharomycotina</taxon>
        <taxon>Lipomycetes</taxon>
        <taxon>Lipomycetales</taxon>
        <taxon>Lipomycetaceae</taxon>
        <taxon>Lipomyces</taxon>
    </lineage>
</organism>
<proteinExistence type="predicted"/>
<protein>
    <submittedName>
        <fullName evidence="1">Uncharacterized protein</fullName>
    </submittedName>
</protein>
<evidence type="ECO:0000313" key="2">
    <source>
        <dbReference type="Proteomes" id="UP001433508"/>
    </source>
</evidence>